<organism evidence="2 3">
    <name type="scientific">Candidatus Dojkabacteria bacterium</name>
    <dbReference type="NCBI Taxonomy" id="2099670"/>
    <lineage>
        <taxon>Bacteria</taxon>
        <taxon>Candidatus Dojkabacteria</taxon>
    </lineage>
</organism>
<proteinExistence type="predicted"/>
<accession>A0A955L731</accession>
<dbReference type="InterPro" id="IPR029044">
    <property type="entry name" value="Nucleotide-diphossugar_trans"/>
</dbReference>
<comment type="caution">
    <text evidence="2">The sequence shown here is derived from an EMBL/GenBank/DDBJ whole genome shotgun (WGS) entry which is preliminary data.</text>
</comment>
<dbReference type="GO" id="GO:0009298">
    <property type="term" value="P:GDP-mannose biosynthetic process"/>
    <property type="evidence" value="ECO:0007669"/>
    <property type="project" value="TreeGrafter"/>
</dbReference>
<dbReference type="InterPro" id="IPR054566">
    <property type="entry name" value="ManC/GMP-like_b-helix"/>
</dbReference>
<evidence type="ECO:0000313" key="3">
    <source>
        <dbReference type="Proteomes" id="UP000754563"/>
    </source>
</evidence>
<dbReference type="Proteomes" id="UP000754563">
    <property type="component" value="Unassembled WGS sequence"/>
</dbReference>
<dbReference type="SUPFAM" id="SSF53448">
    <property type="entry name" value="Nucleotide-diphospho-sugar transferases"/>
    <property type="match status" value="1"/>
</dbReference>
<dbReference type="EMBL" id="JAGQLH010000005">
    <property type="protein sequence ID" value="MCA9385159.1"/>
    <property type="molecule type" value="Genomic_DNA"/>
</dbReference>
<feature type="domain" description="MannoseP isomerase/GMP-like beta-helix" evidence="1">
    <location>
        <begin position="125"/>
        <end position="174"/>
    </location>
</feature>
<gene>
    <name evidence="2" type="ORF">KC717_00760</name>
</gene>
<dbReference type="AlphaFoldDB" id="A0A955L731"/>
<reference evidence="2" key="1">
    <citation type="submission" date="2020-04" db="EMBL/GenBank/DDBJ databases">
        <authorList>
            <person name="Zhang T."/>
        </authorList>
    </citation>
    <scope>NUCLEOTIDE SEQUENCE</scope>
    <source>
        <strain evidence="2">HKST-UBA11</strain>
    </source>
</reference>
<dbReference type="Pfam" id="PF22640">
    <property type="entry name" value="ManC_GMP_beta-helix"/>
    <property type="match status" value="1"/>
</dbReference>
<dbReference type="InterPro" id="IPR051161">
    <property type="entry name" value="Mannose-6P_isomerase_type2"/>
</dbReference>
<evidence type="ECO:0000313" key="2">
    <source>
        <dbReference type="EMBL" id="MCA9385159.1"/>
    </source>
</evidence>
<name>A0A955L731_9BACT</name>
<dbReference type="PANTHER" id="PTHR46390">
    <property type="entry name" value="MANNOSE-1-PHOSPHATE GUANYLYLTRANSFERASE"/>
    <property type="match status" value="1"/>
</dbReference>
<protein>
    <recommendedName>
        <fullName evidence="1">MannoseP isomerase/GMP-like beta-helix domain-containing protein</fullName>
    </recommendedName>
</protein>
<sequence length="184" mass="21204">RPSVENAKKWFGSESFVWNTGYFVTTPKFVLEQYAKQNPKMYLQLEEIEKALDTDKEFSVLNAIYPEIEATHFDNVVLEGLEKEQSVVLKTDFKWSDPGTLYALKQFLQDDDKDNVLKGLVYPFETTDSLVYNYVKNQVVTTIGLDGFVVVNTPDAVLVCHKDEIGKIKEMLKEWDGTELEKFL</sequence>
<dbReference type="PANTHER" id="PTHR46390:SF1">
    <property type="entry name" value="MANNOSE-1-PHOSPHATE GUANYLYLTRANSFERASE"/>
    <property type="match status" value="1"/>
</dbReference>
<evidence type="ECO:0000259" key="1">
    <source>
        <dbReference type="Pfam" id="PF22640"/>
    </source>
</evidence>
<dbReference type="Gene3D" id="3.90.550.10">
    <property type="entry name" value="Spore Coat Polysaccharide Biosynthesis Protein SpsA, Chain A"/>
    <property type="match status" value="1"/>
</dbReference>
<dbReference type="SUPFAM" id="SSF159283">
    <property type="entry name" value="Guanosine diphospho-D-mannose pyrophosphorylase/mannose-6-phosphate isomerase linker domain"/>
    <property type="match status" value="1"/>
</dbReference>
<feature type="non-terminal residue" evidence="2">
    <location>
        <position position="1"/>
    </location>
</feature>
<reference evidence="2" key="2">
    <citation type="journal article" date="2021" name="Microbiome">
        <title>Successional dynamics and alternative stable states in a saline activated sludge microbial community over 9 years.</title>
        <authorList>
            <person name="Wang Y."/>
            <person name="Ye J."/>
            <person name="Ju F."/>
            <person name="Liu L."/>
            <person name="Boyd J.A."/>
            <person name="Deng Y."/>
            <person name="Parks D.H."/>
            <person name="Jiang X."/>
            <person name="Yin X."/>
            <person name="Woodcroft B.J."/>
            <person name="Tyson G.W."/>
            <person name="Hugenholtz P."/>
            <person name="Polz M.F."/>
            <person name="Zhang T."/>
        </authorList>
    </citation>
    <scope>NUCLEOTIDE SEQUENCE</scope>
    <source>
        <strain evidence="2">HKST-UBA11</strain>
    </source>
</reference>
<dbReference type="GO" id="GO:0004475">
    <property type="term" value="F:mannose-1-phosphate guanylyltransferase (GTP) activity"/>
    <property type="evidence" value="ECO:0007669"/>
    <property type="project" value="TreeGrafter"/>
</dbReference>